<reference evidence="1 2" key="1">
    <citation type="journal article" date="2014" name="World J. Microbiol. Biotechnol.">
        <title>Biodiversity and physiological characteristics of Antarctic and Arctic lichens-associated bacteria.</title>
        <authorList>
            <person name="Lee Y.M."/>
            <person name="Kim E.H."/>
            <person name="Lee H.K."/>
            <person name="Hong S.G."/>
        </authorList>
    </citation>
    <scope>NUCLEOTIDE SEQUENCE [LARGE SCALE GENOMIC DNA]</scope>
    <source>
        <strain evidence="1 2">PAMC 26569</strain>
    </source>
</reference>
<dbReference type="Proteomes" id="UP000500767">
    <property type="component" value="Chromosome"/>
</dbReference>
<evidence type="ECO:0000313" key="2">
    <source>
        <dbReference type="Proteomes" id="UP000500767"/>
    </source>
</evidence>
<dbReference type="AlphaFoldDB" id="A0A6M8HTP9"/>
<dbReference type="KEGG" id="lck:HN018_19365"/>
<keyword evidence="2" id="KW-1185">Reference proteome</keyword>
<dbReference type="EMBL" id="CP053708">
    <property type="protein sequence ID" value="QKE91904.1"/>
    <property type="molecule type" value="Genomic_DNA"/>
</dbReference>
<gene>
    <name evidence="1" type="ORF">HN018_19365</name>
</gene>
<name>A0A6M8HTP9_9PROT</name>
<evidence type="ECO:0000313" key="1">
    <source>
        <dbReference type="EMBL" id="QKE91904.1"/>
    </source>
</evidence>
<proteinExistence type="predicted"/>
<organism evidence="1 2">
    <name type="scientific">Lichenicola cladoniae</name>
    <dbReference type="NCBI Taxonomy" id="1484109"/>
    <lineage>
        <taxon>Bacteria</taxon>
        <taxon>Pseudomonadati</taxon>
        <taxon>Pseudomonadota</taxon>
        <taxon>Alphaproteobacteria</taxon>
        <taxon>Acetobacterales</taxon>
        <taxon>Acetobacteraceae</taxon>
        <taxon>Lichenicola</taxon>
    </lineage>
</organism>
<sequence>MSDAYTPSQIADEHEALLQFLYLCPHGMAQFDRSGTILMLNPAFTCLVMPLVGPDIPTFNIVELLEPWLPELRSLLQDPRPRGMICDGTPIYPGSAAPGHDPSVLALTVVRMDADRHMAVLADVTKSVAFKRGVHDN</sequence>
<protein>
    <submittedName>
        <fullName evidence="1">Uncharacterized protein</fullName>
    </submittedName>
</protein>
<accession>A0A6M8HTP9</accession>
<dbReference type="RefSeq" id="WP_171837902.1">
    <property type="nucleotide sequence ID" value="NZ_CP053708.1"/>
</dbReference>